<accession>A0AA40JQ18</accession>
<feature type="compositionally biased region" description="Pro residues" evidence="1">
    <location>
        <begin position="1"/>
        <end position="11"/>
    </location>
</feature>
<dbReference type="EMBL" id="JXIG01000345">
    <property type="protein sequence ID" value="KIU01445.1"/>
    <property type="molecule type" value="Genomic_DNA"/>
</dbReference>
<organism evidence="2 3">
    <name type="scientific">Staphylococcus aureus</name>
    <dbReference type="NCBI Taxonomy" id="1280"/>
    <lineage>
        <taxon>Bacteria</taxon>
        <taxon>Bacillati</taxon>
        <taxon>Bacillota</taxon>
        <taxon>Bacilli</taxon>
        <taxon>Bacillales</taxon>
        <taxon>Staphylococcaceae</taxon>
        <taxon>Staphylococcus</taxon>
    </lineage>
</organism>
<evidence type="ECO:0000313" key="2">
    <source>
        <dbReference type="EMBL" id="KIU01445.1"/>
    </source>
</evidence>
<comment type="caution">
    <text evidence="2">The sequence shown here is derived from an EMBL/GenBank/DDBJ whole genome shotgun (WGS) entry which is preliminary data.</text>
</comment>
<dbReference type="Proteomes" id="UP000032274">
    <property type="component" value="Unassembled WGS sequence"/>
</dbReference>
<evidence type="ECO:0000256" key="1">
    <source>
        <dbReference type="SAM" id="MobiDB-lite"/>
    </source>
</evidence>
<name>A0AA40JQ18_STAAU</name>
<gene>
    <name evidence="2" type="ORF">QU38_01590</name>
</gene>
<reference evidence="2 3" key="1">
    <citation type="submission" date="2015-01" db="EMBL/GenBank/DDBJ databases">
        <title>Characterization of Swiss Staphylococcus aureus strains involved in food poisoning.</title>
        <authorList>
            <person name="Crovadore J."/>
            <person name="Chablais R."/>
            <person name="Tonacini J."/>
            <person name="Schnyder B."/>
            <person name="Lefort F."/>
        </authorList>
    </citation>
    <scope>NUCLEOTIDE SEQUENCE [LARGE SCALE GENOMIC DNA]</scope>
    <source>
        <strain evidence="2 3">SA-120</strain>
    </source>
</reference>
<protein>
    <submittedName>
        <fullName evidence="2">Uncharacterized protein</fullName>
    </submittedName>
</protein>
<evidence type="ECO:0000313" key="3">
    <source>
        <dbReference type="Proteomes" id="UP000032274"/>
    </source>
</evidence>
<feature type="compositionally biased region" description="Gly residues" evidence="1">
    <location>
        <begin position="63"/>
        <end position="79"/>
    </location>
</feature>
<feature type="non-terminal residue" evidence="2">
    <location>
        <position position="1"/>
    </location>
</feature>
<proteinExistence type="predicted"/>
<feature type="region of interest" description="Disordered" evidence="1">
    <location>
        <begin position="1"/>
        <end position="79"/>
    </location>
</feature>
<dbReference type="AlphaFoldDB" id="A0AA40JQ18"/>
<sequence length="79" mass="7943">ALGPRHPPGPAPVGRRRRADQALGAAHGRGDARPLPRSRGRGALWRSSGEAPQGARRRIRQGAGAGGLIGAGPPSGEGS</sequence>